<dbReference type="InterPro" id="IPR056135">
    <property type="entry name" value="DUF7718"/>
</dbReference>
<comment type="caution">
    <text evidence="2">The sequence shown here is derived from an EMBL/GenBank/DDBJ whole genome shotgun (WGS) entry which is preliminary data.</text>
</comment>
<dbReference type="AlphaFoldDB" id="A0A1F5Y189"/>
<accession>A0A1F5Y189</accession>
<evidence type="ECO:0000259" key="1">
    <source>
        <dbReference type="Pfam" id="PF24839"/>
    </source>
</evidence>
<proteinExistence type="predicted"/>
<dbReference type="Proteomes" id="UP000178894">
    <property type="component" value="Unassembled WGS sequence"/>
</dbReference>
<sequence>MKIEKGYTIELSRRSRIHVKFSREKKVVLGFSVNFEARLKKEWKPVIRYDTAHDYTGKIKWRFPHKHTYYKNGKEVITQFKIKDYNLALTYSLKDLRSNFKQIKSRFFNN</sequence>
<feature type="domain" description="DUF7718" evidence="1">
    <location>
        <begin position="4"/>
        <end position="108"/>
    </location>
</feature>
<organism evidence="2 3">
    <name type="scientific">Candidatus Giovannonibacteria bacterium RIFCSPLOWO2_12_FULL_44_15</name>
    <dbReference type="NCBI Taxonomy" id="1798364"/>
    <lineage>
        <taxon>Bacteria</taxon>
        <taxon>Candidatus Giovannoniibacteriota</taxon>
    </lineage>
</organism>
<evidence type="ECO:0000313" key="2">
    <source>
        <dbReference type="EMBL" id="OGF93843.1"/>
    </source>
</evidence>
<dbReference type="Pfam" id="PF24839">
    <property type="entry name" value="DUF7718"/>
    <property type="match status" value="1"/>
</dbReference>
<gene>
    <name evidence="2" type="ORF">A3G54_03730</name>
</gene>
<name>A0A1F5Y189_9BACT</name>
<evidence type="ECO:0000313" key="3">
    <source>
        <dbReference type="Proteomes" id="UP000178894"/>
    </source>
</evidence>
<dbReference type="STRING" id="1798364.A3G54_03730"/>
<reference evidence="2 3" key="1">
    <citation type="journal article" date="2016" name="Nat. Commun.">
        <title>Thousands of microbial genomes shed light on interconnected biogeochemical processes in an aquifer system.</title>
        <authorList>
            <person name="Anantharaman K."/>
            <person name="Brown C.T."/>
            <person name="Hug L.A."/>
            <person name="Sharon I."/>
            <person name="Castelle C.J."/>
            <person name="Probst A.J."/>
            <person name="Thomas B.C."/>
            <person name="Singh A."/>
            <person name="Wilkins M.J."/>
            <person name="Karaoz U."/>
            <person name="Brodie E.L."/>
            <person name="Williams K.H."/>
            <person name="Hubbard S.S."/>
            <person name="Banfield J.F."/>
        </authorList>
    </citation>
    <scope>NUCLEOTIDE SEQUENCE [LARGE SCALE GENOMIC DNA]</scope>
</reference>
<dbReference type="EMBL" id="MFIQ01000002">
    <property type="protein sequence ID" value="OGF93843.1"/>
    <property type="molecule type" value="Genomic_DNA"/>
</dbReference>
<protein>
    <recommendedName>
        <fullName evidence="1">DUF7718 domain-containing protein</fullName>
    </recommendedName>
</protein>